<keyword evidence="4" id="KW-1185">Reference proteome</keyword>
<sequence length="141" mass="15468">MAEDLYARLNDLREQLMGLRETVERTNTEVDQLRYEHEVTRALLERVAEQQGIDVDEVIENVDTNAPDQATPGQGQGQGQHGQGYDQGQGQGYDQGQGQGYDQGQGQGYDQGQGQGYDQGRRQGQGTAQGPSSSDRRPQNG</sequence>
<accession>A0ABD5YX25</accession>
<dbReference type="InterPro" id="IPR043816">
    <property type="entry name" value="DUF5798"/>
</dbReference>
<dbReference type="Pfam" id="PF19111">
    <property type="entry name" value="DUF5798"/>
    <property type="match status" value="1"/>
</dbReference>
<dbReference type="Proteomes" id="UP001596417">
    <property type="component" value="Unassembled WGS sequence"/>
</dbReference>
<feature type="region of interest" description="Disordered" evidence="2">
    <location>
        <begin position="50"/>
        <end position="141"/>
    </location>
</feature>
<dbReference type="EMBL" id="JBHTAX010000001">
    <property type="protein sequence ID" value="MFC7191806.1"/>
    <property type="molecule type" value="Genomic_DNA"/>
</dbReference>
<feature type="coiled-coil region" evidence="1">
    <location>
        <begin position="2"/>
        <end position="36"/>
    </location>
</feature>
<keyword evidence="1" id="KW-0175">Coiled coil</keyword>
<protein>
    <submittedName>
        <fullName evidence="3">DUF5798 family protein</fullName>
    </submittedName>
</protein>
<evidence type="ECO:0000256" key="2">
    <source>
        <dbReference type="SAM" id="MobiDB-lite"/>
    </source>
</evidence>
<reference evidence="3 4" key="1">
    <citation type="journal article" date="2019" name="Int. J. Syst. Evol. Microbiol.">
        <title>The Global Catalogue of Microorganisms (GCM) 10K type strain sequencing project: providing services to taxonomists for standard genome sequencing and annotation.</title>
        <authorList>
            <consortium name="The Broad Institute Genomics Platform"/>
            <consortium name="The Broad Institute Genome Sequencing Center for Infectious Disease"/>
            <person name="Wu L."/>
            <person name="Ma J."/>
        </authorList>
    </citation>
    <scope>NUCLEOTIDE SEQUENCE [LARGE SCALE GENOMIC DNA]</scope>
    <source>
        <strain evidence="3 4">RDMS1</strain>
    </source>
</reference>
<evidence type="ECO:0000256" key="1">
    <source>
        <dbReference type="SAM" id="Coils"/>
    </source>
</evidence>
<comment type="caution">
    <text evidence="3">The sequence shown here is derived from an EMBL/GenBank/DDBJ whole genome shotgun (WGS) entry which is preliminary data.</text>
</comment>
<feature type="compositionally biased region" description="Low complexity" evidence="2">
    <location>
        <begin position="118"/>
        <end position="130"/>
    </location>
</feature>
<evidence type="ECO:0000313" key="4">
    <source>
        <dbReference type="Proteomes" id="UP001596417"/>
    </source>
</evidence>
<organism evidence="3 4">
    <name type="scientific">Halocatena marina</name>
    <dbReference type="NCBI Taxonomy" id="2934937"/>
    <lineage>
        <taxon>Archaea</taxon>
        <taxon>Methanobacteriati</taxon>
        <taxon>Methanobacteriota</taxon>
        <taxon>Stenosarchaea group</taxon>
        <taxon>Halobacteria</taxon>
        <taxon>Halobacteriales</taxon>
        <taxon>Natronomonadaceae</taxon>
        <taxon>Halocatena</taxon>
    </lineage>
</organism>
<evidence type="ECO:0000313" key="3">
    <source>
        <dbReference type="EMBL" id="MFC7191806.1"/>
    </source>
</evidence>
<dbReference type="AlphaFoldDB" id="A0ABD5YX25"/>
<name>A0ABD5YX25_9EURY</name>
<feature type="compositionally biased region" description="Polar residues" evidence="2">
    <location>
        <begin position="62"/>
        <end position="72"/>
    </location>
</feature>
<dbReference type="RefSeq" id="WP_390206363.1">
    <property type="nucleotide sequence ID" value="NZ_JBHTAX010000001.1"/>
</dbReference>
<gene>
    <name evidence="3" type="ORF">ACFQL7_19815</name>
</gene>
<proteinExistence type="predicted"/>
<feature type="compositionally biased region" description="Gly residues" evidence="2">
    <location>
        <begin position="74"/>
        <end position="117"/>
    </location>
</feature>